<reference evidence="10 11" key="1">
    <citation type="submission" date="2023-01" db="EMBL/GenBank/DDBJ databases">
        <title>Bacillus changyiensis sp. nov., isolated from a coastal deposit.</title>
        <authorList>
            <person name="Xiao G."/>
            <person name="Lai Q."/>
            <person name="Hu Z."/>
            <person name="Shao Z."/>
        </authorList>
    </citation>
    <scope>NUCLEOTIDE SEQUENCE [LARGE SCALE GENOMIC DNA]</scope>
    <source>
        <strain evidence="10 11">CLL-7-23</strain>
    </source>
</reference>
<comment type="cofactor">
    <cofactor evidence="6">
        <name>Zn(2+)</name>
        <dbReference type="ChEBI" id="CHEBI:29105"/>
    </cofactor>
    <text evidence="6">Binds 1 zinc ion per subunit.</text>
</comment>
<evidence type="ECO:0000313" key="10">
    <source>
        <dbReference type="EMBL" id="MDA7026012.1"/>
    </source>
</evidence>
<evidence type="ECO:0000313" key="11">
    <source>
        <dbReference type="Proteomes" id="UP001211894"/>
    </source>
</evidence>
<dbReference type="Proteomes" id="UP001211894">
    <property type="component" value="Unassembled WGS sequence"/>
</dbReference>
<keyword evidence="5 6" id="KW-0482">Metalloprotease</keyword>
<dbReference type="Gene3D" id="3.30.2010.10">
    <property type="entry name" value="Metalloproteases ('zincins'), catalytic domain"/>
    <property type="match status" value="1"/>
</dbReference>
<dbReference type="RefSeq" id="WP_271339877.1">
    <property type="nucleotide sequence ID" value="NZ_JAQKAB010000003.1"/>
</dbReference>
<dbReference type="InterPro" id="IPR027057">
    <property type="entry name" value="CAXX_Prtase_1"/>
</dbReference>
<accession>A0ABT4X132</accession>
<proteinExistence type="inferred from homology"/>
<dbReference type="PANTHER" id="PTHR10120">
    <property type="entry name" value="CAAX PRENYL PROTEASE 1"/>
    <property type="match status" value="1"/>
</dbReference>
<dbReference type="CDD" id="cd07343">
    <property type="entry name" value="M48A_Zmpste24p_like"/>
    <property type="match status" value="1"/>
</dbReference>
<evidence type="ECO:0000256" key="4">
    <source>
        <dbReference type="ARBA" id="ARBA00022833"/>
    </source>
</evidence>
<evidence type="ECO:0000259" key="8">
    <source>
        <dbReference type="Pfam" id="PF01435"/>
    </source>
</evidence>
<evidence type="ECO:0000256" key="3">
    <source>
        <dbReference type="ARBA" id="ARBA00022801"/>
    </source>
</evidence>
<feature type="transmembrane region" description="Helical" evidence="7">
    <location>
        <begin position="327"/>
        <end position="348"/>
    </location>
</feature>
<keyword evidence="11" id="KW-1185">Reference proteome</keyword>
<feature type="domain" description="CAAX prenyl protease 1 N-terminal" evidence="9">
    <location>
        <begin position="44"/>
        <end position="203"/>
    </location>
</feature>
<gene>
    <name evidence="10" type="ORF">PJ311_05210</name>
</gene>
<feature type="transmembrane region" description="Helical" evidence="7">
    <location>
        <begin position="103"/>
        <end position="121"/>
    </location>
</feature>
<evidence type="ECO:0000256" key="2">
    <source>
        <dbReference type="ARBA" id="ARBA00022723"/>
    </source>
</evidence>
<keyword evidence="4 6" id="KW-0862">Zinc</keyword>
<keyword evidence="7" id="KW-0472">Membrane</keyword>
<name>A0ABT4X132_9BACI</name>
<dbReference type="Pfam" id="PF01435">
    <property type="entry name" value="Peptidase_M48"/>
    <property type="match status" value="1"/>
</dbReference>
<evidence type="ECO:0000256" key="1">
    <source>
        <dbReference type="ARBA" id="ARBA00022670"/>
    </source>
</evidence>
<keyword evidence="7" id="KW-0812">Transmembrane</keyword>
<dbReference type="Pfam" id="PF16491">
    <property type="entry name" value="Peptidase_M48_N"/>
    <property type="match status" value="1"/>
</dbReference>
<evidence type="ECO:0000256" key="6">
    <source>
        <dbReference type="RuleBase" id="RU003983"/>
    </source>
</evidence>
<evidence type="ECO:0000256" key="7">
    <source>
        <dbReference type="SAM" id="Phobius"/>
    </source>
</evidence>
<keyword evidence="7" id="KW-1133">Transmembrane helix</keyword>
<evidence type="ECO:0000259" key="9">
    <source>
        <dbReference type="Pfam" id="PF16491"/>
    </source>
</evidence>
<comment type="similarity">
    <text evidence="6">Belongs to the peptidase M48 family.</text>
</comment>
<keyword evidence="3 6" id="KW-0378">Hydrolase</keyword>
<feature type="transmembrane region" description="Helical" evidence="7">
    <location>
        <begin position="150"/>
        <end position="168"/>
    </location>
</feature>
<feature type="domain" description="Peptidase M48" evidence="8">
    <location>
        <begin position="207"/>
        <end position="414"/>
    </location>
</feature>
<feature type="transmembrane region" description="Helical" evidence="7">
    <location>
        <begin position="287"/>
        <end position="306"/>
    </location>
</feature>
<dbReference type="EMBL" id="JAQKAB010000003">
    <property type="protein sequence ID" value="MDA7026012.1"/>
    <property type="molecule type" value="Genomic_DNA"/>
</dbReference>
<dbReference type="InterPro" id="IPR032456">
    <property type="entry name" value="Peptidase_M48_N"/>
</dbReference>
<evidence type="ECO:0000256" key="5">
    <source>
        <dbReference type="ARBA" id="ARBA00023049"/>
    </source>
</evidence>
<protein>
    <submittedName>
        <fullName evidence="10">M48 family metallopeptidase</fullName>
    </submittedName>
</protein>
<sequence>MWKWITGAGLLYVLYGVFFYWYLFMTGESSVPEALKGTSADPATFMNQHELVLTEEYSRIKDFVFFLRIPFEWFLFFILLIAGLSKKMKQWAEQTSKRKFIQITAYVFTLSLIMVLVSLPLDWMSYQMALDYGISTQTQVSWIKDQIIDFWINFPLTLGAVMVFYWLVKRHEKRWWFYAWGLTIPVTLFLFFLQPVVIDPLYNDFFPLKNKELESSILKLANQANIPADQVYEVNMSEKTNALNAYVTGIGANKRIVLWDTTLNKLAEPEILFIMAHEMGHYVMKHVYIGLAGYLLLSLVGFYLIAKLYKWVINRYGKRLHIKNKTDLAALPLLFLIIGVLSITATPFTNAVSRYQEKTADQYAIELTKNNDAAVSTFQELSKASLSEANPPWLVKIFKYGHPTIMERIQSIEENKY</sequence>
<feature type="transmembrane region" description="Helical" evidence="7">
    <location>
        <begin position="7"/>
        <end position="24"/>
    </location>
</feature>
<organism evidence="10 11">
    <name type="scientific">Bacillus changyiensis</name>
    <dbReference type="NCBI Taxonomy" id="3004103"/>
    <lineage>
        <taxon>Bacteria</taxon>
        <taxon>Bacillati</taxon>
        <taxon>Bacillota</taxon>
        <taxon>Bacilli</taxon>
        <taxon>Bacillales</taxon>
        <taxon>Bacillaceae</taxon>
        <taxon>Bacillus</taxon>
    </lineage>
</organism>
<feature type="transmembrane region" description="Helical" evidence="7">
    <location>
        <begin position="63"/>
        <end position="82"/>
    </location>
</feature>
<keyword evidence="2" id="KW-0479">Metal-binding</keyword>
<feature type="transmembrane region" description="Helical" evidence="7">
    <location>
        <begin position="175"/>
        <end position="198"/>
    </location>
</feature>
<comment type="caution">
    <text evidence="10">The sequence shown here is derived from an EMBL/GenBank/DDBJ whole genome shotgun (WGS) entry which is preliminary data.</text>
</comment>
<keyword evidence="1 6" id="KW-0645">Protease</keyword>
<dbReference type="InterPro" id="IPR001915">
    <property type="entry name" value="Peptidase_M48"/>
</dbReference>